<keyword evidence="1" id="KW-1133">Transmembrane helix</keyword>
<keyword evidence="3" id="KW-1185">Reference proteome</keyword>
<keyword evidence="1" id="KW-0812">Transmembrane</keyword>
<evidence type="ECO:0000313" key="2">
    <source>
        <dbReference type="EMBL" id="KAG8065995.1"/>
    </source>
</evidence>
<feature type="transmembrane region" description="Helical" evidence="1">
    <location>
        <begin position="22"/>
        <end position="40"/>
    </location>
</feature>
<accession>A0A8J5SS77</accession>
<evidence type="ECO:0000256" key="1">
    <source>
        <dbReference type="SAM" id="Phobius"/>
    </source>
</evidence>
<dbReference type="Proteomes" id="UP000729402">
    <property type="component" value="Unassembled WGS sequence"/>
</dbReference>
<protein>
    <submittedName>
        <fullName evidence="2">Uncharacterized protein</fullName>
    </submittedName>
</protein>
<comment type="caution">
    <text evidence="2">The sequence shown here is derived from an EMBL/GenBank/DDBJ whole genome shotgun (WGS) entry which is preliminary data.</text>
</comment>
<dbReference type="EMBL" id="JAAALK010000285">
    <property type="protein sequence ID" value="KAG8065995.1"/>
    <property type="molecule type" value="Genomic_DNA"/>
</dbReference>
<keyword evidence="1" id="KW-0472">Membrane</keyword>
<evidence type="ECO:0000313" key="3">
    <source>
        <dbReference type="Proteomes" id="UP000729402"/>
    </source>
</evidence>
<proteinExistence type="predicted"/>
<gene>
    <name evidence="2" type="ORF">GUJ93_ZPchr0004g39007</name>
</gene>
<name>A0A8J5SS77_ZIZPA</name>
<sequence length="70" mass="8264">MCWYILAINYENEIPEEARSTIMNFCIPLNIFMCVVLYNVNAFPITIRVNFFAPLQFSRITRLDCHGDEQ</sequence>
<organism evidence="2 3">
    <name type="scientific">Zizania palustris</name>
    <name type="common">Northern wild rice</name>
    <dbReference type="NCBI Taxonomy" id="103762"/>
    <lineage>
        <taxon>Eukaryota</taxon>
        <taxon>Viridiplantae</taxon>
        <taxon>Streptophyta</taxon>
        <taxon>Embryophyta</taxon>
        <taxon>Tracheophyta</taxon>
        <taxon>Spermatophyta</taxon>
        <taxon>Magnoliopsida</taxon>
        <taxon>Liliopsida</taxon>
        <taxon>Poales</taxon>
        <taxon>Poaceae</taxon>
        <taxon>BOP clade</taxon>
        <taxon>Oryzoideae</taxon>
        <taxon>Oryzeae</taxon>
        <taxon>Zizaniinae</taxon>
        <taxon>Zizania</taxon>
    </lineage>
</organism>
<reference evidence="2" key="1">
    <citation type="journal article" date="2021" name="bioRxiv">
        <title>Whole Genome Assembly and Annotation of Northern Wild Rice, Zizania palustris L., Supports a Whole Genome Duplication in the Zizania Genus.</title>
        <authorList>
            <person name="Haas M."/>
            <person name="Kono T."/>
            <person name="Macchietto M."/>
            <person name="Millas R."/>
            <person name="McGilp L."/>
            <person name="Shao M."/>
            <person name="Duquette J."/>
            <person name="Hirsch C.N."/>
            <person name="Kimball J."/>
        </authorList>
    </citation>
    <scope>NUCLEOTIDE SEQUENCE</scope>
    <source>
        <tissue evidence="2">Fresh leaf tissue</tissue>
    </source>
</reference>
<dbReference type="AlphaFoldDB" id="A0A8J5SS77"/>
<dbReference type="OrthoDB" id="263957at2759"/>
<reference evidence="2" key="2">
    <citation type="submission" date="2021-02" db="EMBL/GenBank/DDBJ databases">
        <authorList>
            <person name="Kimball J.A."/>
            <person name="Haas M.W."/>
            <person name="Macchietto M."/>
            <person name="Kono T."/>
            <person name="Duquette J."/>
            <person name="Shao M."/>
        </authorList>
    </citation>
    <scope>NUCLEOTIDE SEQUENCE</scope>
    <source>
        <tissue evidence="2">Fresh leaf tissue</tissue>
    </source>
</reference>